<reference evidence="2 3" key="1">
    <citation type="submission" date="2017-05" db="EMBL/GenBank/DDBJ databases">
        <title>The Genome Sequence of Enterococcus mundtii 6B1_DIV0119.</title>
        <authorList>
            <consortium name="The Broad Institute Genomics Platform"/>
            <consortium name="The Broad Institute Genomic Center for Infectious Diseases"/>
            <person name="Earl A."/>
            <person name="Manson A."/>
            <person name="Schwartman J."/>
            <person name="Gilmore M."/>
            <person name="Abouelleil A."/>
            <person name="Cao P."/>
            <person name="Chapman S."/>
            <person name="Cusick C."/>
            <person name="Shea T."/>
            <person name="Young S."/>
            <person name="Neafsey D."/>
            <person name="Nusbaum C."/>
            <person name="Birren B."/>
        </authorList>
    </citation>
    <scope>NUCLEOTIDE SEQUENCE [LARGE SCALE GENOMIC DNA]</scope>
    <source>
        <strain evidence="2 3">6B1_DIV0119</strain>
    </source>
</reference>
<dbReference type="EMBL" id="NGMS01000009">
    <property type="protein sequence ID" value="OTP19938.1"/>
    <property type="molecule type" value="Genomic_DNA"/>
</dbReference>
<dbReference type="RefSeq" id="WP_086335727.1">
    <property type="nucleotide sequence ID" value="NZ_NGMS01000009.1"/>
</dbReference>
<dbReference type="AlphaFoldDB" id="A0A242KGM5"/>
<evidence type="ECO:0000256" key="1">
    <source>
        <dbReference type="SAM" id="Phobius"/>
    </source>
</evidence>
<protein>
    <submittedName>
        <fullName evidence="2">Uncharacterized protein</fullName>
    </submittedName>
</protein>
<feature type="transmembrane region" description="Helical" evidence="1">
    <location>
        <begin position="49"/>
        <end position="67"/>
    </location>
</feature>
<comment type="caution">
    <text evidence="2">The sequence shown here is derived from an EMBL/GenBank/DDBJ whole genome shotgun (WGS) entry which is preliminary data.</text>
</comment>
<gene>
    <name evidence="2" type="ORF">A5802_003342</name>
</gene>
<evidence type="ECO:0000313" key="2">
    <source>
        <dbReference type="EMBL" id="OTP19938.1"/>
    </source>
</evidence>
<dbReference type="Proteomes" id="UP000195024">
    <property type="component" value="Unassembled WGS sequence"/>
</dbReference>
<organism evidence="2 3">
    <name type="scientific">Enterococcus mundtii</name>
    <dbReference type="NCBI Taxonomy" id="53346"/>
    <lineage>
        <taxon>Bacteria</taxon>
        <taxon>Bacillati</taxon>
        <taxon>Bacillota</taxon>
        <taxon>Bacilli</taxon>
        <taxon>Lactobacillales</taxon>
        <taxon>Enterococcaceae</taxon>
        <taxon>Enterococcus</taxon>
    </lineage>
</organism>
<name>A0A242KGM5_ENTMU</name>
<keyword evidence="1" id="KW-0812">Transmembrane</keyword>
<keyword evidence="1" id="KW-1133">Transmembrane helix</keyword>
<evidence type="ECO:0000313" key="3">
    <source>
        <dbReference type="Proteomes" id="UP000195024"/>
    </source>
</evidence>
<sequence length="77" mass="8945">MINMIVSTVFHASKEVNMEIQGHILKLNEDVVTSETGIFPAMNDMINSSLFFVGFFIITVCLTVIYYKYNRKKEEYK</sequence>
<proteinExistence type="predicted"/>
<keyword evidence="1" id="KW-0472">Membrane</keyword>
<accession>A0A242KGM5</accession>